<evidence type="ECO:0000313" key="2">
    <source>
        <dbReference type="Proteomes" id="UP001218218"/>
    </source>
</evidence>
<accession>A0AAD6Z8M5</accession>
<reference evidence="1" key="1">
    <citation type="submission" date="2023-03" db="EMBL/GenBank/DDBJ databases">
        <title>Massive genome expansion in bonnet fungi (Mycena s.s.) driven by repeated elements and novel gene families across ecological guilds.</title>
        <authorList>
            <consortium name="Lawrence Berkeley National Laboratory"/>
            <person name="Harder C.B."/>
            <person name="Miyauchi S."/>
            <person name="Viragh M."/>
            <person name="Kuo A."/>
            <person name="Thoen E."/>
            <person name="Andreopoulos B."/>
            <person name="Lu D."/>
            <person name="Skrede I."/>
            <person name="Drula E."/>
            <person name="Henrissat B."/>
            <person name="Morin E."/>
            <person name="Kohler A."/>
            <person name="Barry K."/>
            <person name="LaButti K."/>
            <person name="Morin E."/>
            <person name="Salamov A."/>
            <person name="Lipzen A."/>
            <person name="Mereny Z."/>
            <person name="Hegedus B."/>
            <person name="Baldrian P."/>
            <person name="Stursova M."/>
            <person name="Weitz H."/>
            <person name="Taylor A."/>
            <person name="Grigoriev I.V."/>
            <person name="Nagy L.G."/>
            <person name="Martin F."/>
            <person name="Kauserud H."/>
        </authorList>
    </citation>
    <scope>NUCLEOTIDE SEQUENCE</scope>
    <source>
        <strain evidence="1">CBHHK002</strain>
    </source>
</reference>
<name>A0AAD6Z8M5_9AGAR</name>
<dbReference type="AlphaFoldDB" id="A0AAD6Z8M5"/>
<organism evidence="1 2">
    <name type="scientific">Mycena albidolilacea</name>
    <dbReference type="NCBI Taxonomy" id="1033008"/>
    <lineage>
        <taxon>Eukaryota</taxon>
        <taxon>Fungi</taxon>
        <taxon>Dikarya</taxon>
        <taxon>Basidiomycota</taxon>
        <taxon>Agaricomycotina</taxon>
        <taxon>Agaricomycetes</taxon>
        <taxon>Agaricomycetidae</taxon>
        <taxon>Agaricales</taxon>
        <taxon>Marasmiineae</taxon>
        <taxon>Mycenaceae</taxon>
        <taxon>Mycena</taxon>
    </lineage>
</organism>
<comment type="caution">
    <text evidence="1">The sequence shown here is derived from an EMBL/GenBank/DDBJ whole genome shotgun (WGS) entry which is preliminary data.</text>
</comment>
<dbReference type="Proteomes" id="UP001218218">
    <property type="component" value="Unassembled WGS sequence"/>
</dbReference>
<proteinExistence type="predicted"/>
<sequence length="185" mass="20519">MQTLKPLLTLSNLTELRLLVPWVDLGNDDLEQIALHLPRLLNLDLGSRGLLVPPRITLRGLVPLFEHCSLVLLGIVIDVGDDVPESEFTLPPILSPRVTRCAQHLGFLDFGNSRIGPTKVEPAATFLSKLVPKITTLSGWEDMPDDYVDPVPPPSSSEMLWKQVASMYGQLTVDERHPSAWHSCQ</sequence>
<evidence type="ECO:0000313" key="1">
    <source>
        <dbReference type="EMBL" id="KAJ7312438.1"/>
    </source>
</evidence>
<protein>
    <submittedName>
        <fullName evidence="1">Uncharacterized protein</fullName>
    </submittedName>
</protein>
<keyword evidence="2" id="KW-1185">Reference proteome</keyword>
<gene>
    <name evidence="1" type="ORF">DFH08DRAFT_447126</name>
</gene>
<dbReference type="EMBL" id="JARIHO010000072">
    <property type="protein sequence ID" value="KAJ7312438.1"/>
    <property type="molecule type" value="Genomic_DNA"/>
</dbReference>